<dbReference type="RefSeq" id="WP_084408096.1">
    <property type="nucleotide sequence ID" value="NZ_FWXR01000001.1"/>
</dbReference>
<evidence type="ECO:0000256" key="8">
    <source>
        <dbReference type="ARBA" id="ARBA00022723"/>
    </source>
</evidence>
<proteinExistence type="inferred from homology"/>
<dbReference type="Pfam" id="PF17900">
    <property type="entry name" value="Peptidase_M1_N"/>
    <property type="match status" value="1"/>
</dbReference>
<dbReference type="OrthoDB" id="100605at2"/>
<evidence type="ECO:0000256" key="6">
    <source>
        <dbReference type="ARBA" id="ARBA00022438"/>
    </source>
</evidence>
<accession>A0A1W1YG42</accession>
<dbReference type="Gene3D" id="2.60.40.1730">
    <property type="entry name" value="tricorn interacting facor f3 domain"/>
    <property type="match status" value="1"/>
</dbReference>
<evidence type="ECO:0000256" key="2">
    <source>
        <dbReference type="ARBA" id="ARBA00001947"/>
    </source>
</evidence>
<dbReference type="InterPro" id="IPR027268">
    <property type="entry name" value="Peptidase_M4/M1_CTD_sf"/>
</dbReference>
<dbReference type="FunFam" id="3.30.2010.30:FF:000002">
    <property type="entry name" value="Putative aminopeptidase N"/>
    <property type="match status" value="1"/>
</dbReference>
<sequence>MLRTDTGQTVKLSDYRETDFVFESVALTIRLFEGRAEIVSELTLHRRPNTAPDAPLVLDGDELRLISIEMNGETLASDRFDATPDQLTVRDCPASGSFTLTIGTEIVPEDNTKLMGLYRSNGVWCTQCEAEGFRRITYFYDRPDVLIPYRVRIEADRQAAPVLLSNGNPADTGELEGGRHYAVWNDPFNKPAYLFAMVAGDLELLSDSFTTSGGRNVSLGIYTEKGRSSQAVYAMDALKRSMAWDERRFGREYDLDVFNIVAISDFNMGAMENKGLNVFNHKYVLLDPDTATDQDYAGVETVIAHEYFHNWTGNRITCRDWFQLCLKEGLTVYRDQEFSADERERTVQRIGSVRRLKSLQFPEDQGPLQHPVRPKEYREINNFYTATVYDKGAELVRMIATLLGEEGFRAGMDLYFDRHDGEAATIEAFLTCFEDATGTDLSRFALWYHQAGTPTLTVEERYEEASDRYTVTLSQSLEQGAAGTGTEPMLMPVRLGLVGPNGEDRDVSPSHGAELLDGVVHLSEANETLVFENVGGKPYLSVLRDFSAPVTLKHEQSEADRIALARLDPNPFNRWRILNDLLGETLAAASAKPASENTTPLSAGVVDAIVSSAGDDALDPAFRAQILALPGEAEVARLIGRNVDPDAVFETLNAARQQIADTGSEVFARLVAGAPADEAFSPDAESAGRRALANGALGYLCLADRSPQRAAERFARASNMTDRQAALTILAFRFPDAKETEDAFAAFYDRHQRDDLVLDKWFAIQAAAPGASRLEKVNTLLSHPRFTLRNPNRARSLIGSFAGLNPVAFHRADGAGYAWVADRLAELDAINPQISARLATAFRAWRTLEPTRCEAAEMTLRKLAAMPQLSTDLKDIVDRTLA</sequence>
<evidence type="ECO:0000256" key="9">
    <source>
        <dbReference type="ARBA" id="ARBA00022801"/>
    </source>
</evidence>
<dbReference type="PANTHER" id="PTHR46322:SF1">
    <property type="entry name" value="PUROMYCIN-SENSITIVE AMINOPEPTIDASE"/>
    <property type="match status" value="1"/>
</dbReference>
<dbReference type="SUPFAM" id="SSF63737">
    <property type="entry name" value="Leukotriene A4 hydrolase N-terminal domain"/>
    <property type="match status" value="1"/>
</dbReference>
<evidence type="ECO:0000313" key="17">
    <source>
        <dbReference type="EMBL" id="SMC34738.1"/>
    </source>
</evidence>
<dbReference type="AlphaFoldDB" id="A0A1W1YG42"/>
<protein>
    <recommendedName>
        <fullName evidence="5 12">Aminopeptidase N</fullName>
        <ecNumber evidence="4 12">3.4.11.2</ecNumber>
    </recommendedName>
</protein>
<dbReference type="GO" id="GO:0006508">
    <property type="term" value="P:proteolysis"/>
    <property type="evidence" value="ECO:0007669"/>
    <property type="project" value="UniProtKB-UniRule"/>
</dbReference>
<dbReference type="EMBL" id="FWXR01000001">
    <property type="protein sequence ID" value="SMC34738.1"/>
    <property type="molecule type" value="Genomic_DNA"/>
</dbReference>
<dbReference type="Gene3D" id="1.25.50.10">
    <property type="entry name" value="Peptidase M1, alanyl aminopeptidase, C-terminal domain"/>
    <property type="match status" value="1"/>
</dbReference>
<feature type="domain" description="Peptidase M1 alanyl aminopeptidase C-terminal" evidence="15">
    <location>
        <begin position="559"/>
        <end position="882"/>
    </location>
</feature>
<keyword evidence="9" id="KW-0378">Hydrolase</keyword>
<dbReference type="Gene3D" id="2.60.40.1840">
    <property type="match status" value="1"/>
</dbReference>
<dbReference type="InterPro" id="IPR035414">
    <property type="entry name" value="Peptidase_M1_pepN_Ig-like"/>
</dbReference>
<dbReference type="PRINTS" id="PR00756">
    <property type="entry name" value="ALADIPTASE"/>
</dbReference>
<name>A0A1W1YG42_9HYPH</name>
<keyword evidence="8" id="KW-0479">Metal-binding</keyword>
<dbReference type="InterPro" id="IPR014782">
    <property type="entry name" value="Peptidase_M1_dom"/>
</dbReference>
<dbReference type="InterPro" id="IPR037144">
    <property type="entry name" value="Peptidase_M1_pepN_C_sf"/>
</dbReference>
<dbReference type="NCBIfam" id="TIGR02414">
    <property type="entry name" value="pepN_proteo"/>
    <property type="match status" value="1"/>
</dbReference>
<dbReference type="PANTHER" id="PTHR46322">
    <property type="entry name" value="PUROMYCIN-SENSITIVE AMINOPEPTIDASE"/>
    <property type="match status" value="1"/>
</dbReference>
<dbReference type="Proteomes" id="UP000192656">
    <property type="component" value="Unassembled WGS sequence"/>
</dbReference>
<comment type="similarity">
    <text evidence="3">Belongs to the peptidase M1 family.</text>
</comment>
<dbReference type="InterPro" id="IPR012779">
    <property type="entry name" value="Peptidase_M1_pepN"/>
</dbReference>
<dbReference type="InterPro" id="IPR038438">
    <property type="entry name" value="PepN_Ig-like_sf"/>
</dbReference>
<dbReference type="SUPFAM" id="SSF55486">
    <property type="entry name" value="Metalloproteases ('zincins'), catalytic domain"/>
    <property type="match status" value="1"/>
</dbReference>
<reference evidence="17 18" key="1">
    <citation type="submission" date="2017-04" db="EMBL/GenBank/DDBJ databases">
        <authorList>
            <person name="Afonso C.L."/>
            <person name="Miller P.J."/>
            <person name="Scott M.A."/>
            <person name="Spackman E."/>
            <person name="Goraichik I."/>
            <person name="Dimitrov K.M."/>
            <person name="Suarez D.L."/>
            <person name="Swayne D.E."/>
        </authorList>
    </citation>
    <scope>NUCLEOTIDE SEQUENCE [LARGE SCALE GENOMIC DNA]</scope>
    <source>
        <strain evidence="17 18">CGMCC 1.10972</strain>
    </source>
</reference>
<dbReference type="STRING" id="937218.SAMN06297251_101230"/>
<evidence type="ECO:0000259" key="15">
    <source>
        <dbReference type="Pfam" id="PF17432"/>
    </source>
</evidence>
<evidence type="ECO:0000259" key="16">
    <source>
        <dbReference type="Pfam" id="PF17900"/>
    </source>
</evidence>
<evidence type="ECO:0000259" key="13">
    <source>
        <dbReference type="Pfam" id="PF01433"/>
    </source>
</evidence>
<dbReference type="InterPro" id="IPR042097">
    <property type="entry name" value="Aminopeptidase_N-like_N_sf"/>
</dbReference>
<dbReference type="Pfam" id="PF17432">
    <property type="entry name" value="DUF3458_C"/>
    <property type="match status" value="1"/>
</dbReference>
<dbReference type="Gene3D" id="3.30.2010.30">
    <property type="match status" value="1"/>
</dbReference>
<organism evidence="17 18">
    <name type="scientific">Fulvimarina manganoxydans</name>
    <dbReference type="NCBI Taxonomy" id="937218"/>
    <lineage>
        <taxon>Bacteria</taxon>
        <taxon>Pseudomonadati</taxon>
        <taxon>Pseudomonadota</taxon>
        <taxon>Alphaproteobacteria</taxon>
        <taxon>Hyphomicrobiales</taxon>
        <taxon>Aurantimonadaceae</taxon>
        <taxon>Fulvimarina</taxon>
    </lineage>
</organism>
<dbReference type="InterPro" id="IPR024601">
    <property type="entry name" value="Peptidase_M1_pepN_C"/>
</dbReference>
<dbReference type="GO" id="GO:0008270">
    <property type="term" value="F:zinc ion binding"/>
    <property type="evidence" value="ECO:0007669"/>
    <property type="project" value="InterPro"/>
</dbReference>
<dbReference type="Pfam" id="PF11940">
    <property type="entry name" value="DUF3458"/>
    <property type="match status" value="1"/>
</dbReference>
<dbReference type="CDD" id="cd09600">
    <property type="entry name" value="M1_APN"/>
    <property type="match status" value="1"/>
</dbReference>
<dbReference type="Pfam" id="PF01433">
    <property type="entry name" value="Peptidase_M1"/>
    <property type="match status" value="1"/>
</dbReference>
<feature type="domain" description="Aminopeptidase N-like N-terminal" evidence="16">
    <location>
        <begin position="49"/>
        <end position="194"/>
    </location>
</feature>
<dbReference type="InterPro" id="IPR045357">
    <property type="entry name" value="Aminopeptidase_N-like_N"/>
</dbReference>
<evidence type="ECO:0000256" key="12">
    <source>
        <dbReference type="NCBIfam" id="TIGR02414"/>
    </source>
</evidence>
<evidence type="ECO:0000256" key="7">
    <source>
        <dbReference type="ARBA" id="ARBA00022670"/>
    </source>
</evidence>
<evidence type="ECO:0000256" key="3">
    <source>
        <dbReference type="ARBA" id="ARBA00010136"/>
    </source>
</evidence>
<dbReference type="Gene3D" id="1.10.390.10">
    <property type="entry name" value="Neutral Protease Domain 2"/>
    <property type="match status" value="1"/>
</dbReference>
<evidence type="ECO:0000259" key="14">
    <source>
        <dbReference type="Pfam" id="PF11940"/>
    </source>
</evidence>
<evidence type="ECO:0000256" key="4">
    <source>
        <dbReference type="ARBA" id="ARBA00012564"/>
    </source>
</evidence>
<keyword evidence="11" id="KW-0482">Metalloprotease</keyword>
<keyword evidence="7" id="KW-0645">Protease</keyword>
<dbReference type="GO" id="GO:0016285">
    <property type="term" value="F:alanyl aminopeptidase activity"/>
    <property type="evidence" value="ECO:0007669"/>
    <property type="project" value="UniProtKB-EC"/>
</dbReference>
<keyword evidence="10" id="KW-0862">Zinc</keyword>
<keyword evidence="6 17" id="KW-0031">Aminopeptidase</keyword>
<comment type="catalytic activity">
    <reaction evidence="1">
        <text>Release of an N-terminal amino acid, Xaa-|-Yaa- from a peptide, amide or arylamide. Xaa is preferably Ala, but may be most amino acids including Pro (slow action). When a terminal hydrophobic residue is followed by a prolyl residue, the two may be released as an intact Xaa-Pro dipeptide.</text>
        <dbReference type="EC" id="3.4.11.2"/>
    </reaction>
</comment>
<evidence type="ECO:0000313" key="18">
    <source>
        <dbReference type="Proteomes" id="UP000192656"/>
    </source>
</evidence>
<evidence type="ECO:0000256" key="11">
    <source>
        <dbReference type="ARBA" id="ARBA00023049"/>
    </source>
</evidence>
<feature type="domain" description="Peptidase M1 alanyl aminopeptidase Ig-like fold" evidence="14">
    <location>
        <begin position="452"/>
        <end position="554"/>
    </location>
</feature>
<keyword evidence="18" id="KW-1185">Reference proteome</keyword>
<evidence type="ECO:0000256" key="5">
    <source>
        <dbReference type="ARBA" id="ARBA00015611"/>
    </source>
</evidence>
<dbReference type="EC" id="3.4.11.2" evidence="4 12"/>
<dbReference type="GO" id="GO:0008237">
    <property type="term" value="F:metallopeptidase activity"/>
    <property type="evidence" value="ECO:0007669"/>
    <property type="project" value="UniProtKB-UniRule"/>
</dbReference>
<feature type="domain" description="Peptidase M1 membrane alanine aminopeptidase" evidence="13">
    <location>
        <begin position="233"/>
        <end position="444"/>
    </location>
</feature>
<gene>
    <name evidence="17" type="ORF">SAMN06297251_101230</name>
</gene>
<dbReference type="InterPro" id="IPR001930">
    <property type="entry name" value="Peptidase_M1"/>
</dbReference>
<comment type="cofactor">
    <cofactor evidence="2">
        <name>Zn(2+)</name>
        <dbReference type="ChEBI" id="CHEBI:29105"/>
    </cofactor>
</comment>
<evidence type="ECO:0000256" key="1">
    <source>
        <dbReference type="ARBA" id="ARBA00000098"/>
    </source>
</evidence>
<evidence type="ECO:0000256" key="10">
    <source>
        <dbReference type="ARBA" id="ARBA00022833"/>
    </source>
</evidence>